<evidence type="ECO:0000313" key="3">
    <source>
        <dbReference type="Proteomes" id="UP000277179"/>
    </source>
</evidence>
<feature type="chain" id="PRO_5018003529" description="Lysozyme inhibitor LprI N-terminal domain-containing protein" evidence="1">
    <location>
        <begin position="27"/>
        <end position="148"/>
    </location>
</feature>
<dbReference type="Proteomes" id="UP000277179">
    <property type="component" value="Unassembled WGS sequence"/>
</dbReference>
<feature type="signal peptide" evidence="1">
    <location>
        <begin position="1"/>
        <end position="26"/>
    </location>
</feature>
<dbReference type="RefSeq" id="WP_147473088.1">
    <property type="nucleotide sequence ID" value="NZ_RBRL01000217.1"/>
</dbReference>
<dbReference type="AlphaFoldDB" id="A0A3M4QC87"/>
<evidence type="ECO:0000313" key="2">
    <source>
        <dbReference type="EMBL" id="RMQ87976.1"/>
    </source>
</evidence>
<accession>A0A3M4QC87</accession>
<reference evidence="2 3" key="1">
    <citation type="submission" date="2018-08" db="EMBL/GenBank/DDBJ databases">
        <title>Recombination of ecologically and evolutionarily significant loci maintains genetic cohesion in the Pseudomonas syringae species complex.</title>
        <authorList>
            <person name="Dillon M."/>
            <person name="Thakur S."/>
            <person name="Almeida R.N.D."/>
            <person name="Weir B.S."/>
            <person name="Guttman D.S."/>
        </authorList>
    </citation>
    <scope>NUCLEOTIDE SEQUENCE [LARGE SCALE GENOMIC DNA]</scope>
    <source>
        <strain evidence="2 3">ICMP 11288</strain>
    </source>
</reference>
<proteinExistence type="predicted"/>
<gene>
    <name evidence="2" type="ORF">ALP97_200160</name>
</gene>
<evidence type="ECO:0000256" key="1">
    <source>
        <dbReference type="SAM" id="SignalP"/>
    </source>
</evidence>
<protein>
    <recommendedName>
        <fullName evidence="4">Lysozyme inhibitor LprI N-terminal domain-containing protein</fullName>
    </recommendedName>
</protein>
<evidence type="ECO:0008006" key="4">
    <source>
        <dbReference type="Google" id="ProtNLM"/>
    </source>
</evidence>
<dbReference type="EMBL" id="RBRL01000217">
    <property type="protein sequence ID" value="RMQ87976.1"/>
    <property type="molecule type" value="Genomic_DNA"/>
</dbReference>
<sequence length="148" mass="16251">MKSVSPLSTLRLLLVATALVVPLVNAADSPGAAATARAVPDMAFGFAQRCHEKGAKLKPLEVMACHSQKLRVQEKTMLDIVAAARAETRGVDAETGDLIDPLPAEQDNWRQGVERRCKEAVCLSKAYKARISKLREDWWDTLPEALRE</sequence>
<name>A0A3M4QC87_9PSED</name>
<organism evidence="2 3">
    <name type="scientific">Pseudomonas salomonii</name>
    <dbReference type="NCBI Taxonomy" id="191391"/>
    <lineage>
        <taxon>Bacteria</taxon>
        <taxon>Pseudomonadati</taxon>
        <taxon>Pseudomonadota</taxon>
        <taxon>Gammaproteobacteria</taxon>
        <taxon>Pseudomonadales</taxon>
        <taxon>Pseudomonadaceae</taxon>
        <taxon>Pseudomonas</taxon>
    </lineage>
</organism>
<comment type="caution">
    <text evidence="2">The sequence shown here is derived from an EMBL/GenBank/DDBJ whole genome shotgun (WGS) entry which is preliminary data.</text>
</comment>
<keyword evidence="1" id="KW-0732">Signal</keyword>